<evidence type="ECO:0000256" key="9">
    <source>
        <dbReference type="PIRNR" id="PIRNR000804"/>
    </source>
</evidence>
<organism evidence="13 14">
    <name type="scientific">Thermus oshimai JL-2</name>
    <dbReference type="NCBI Taxonomy" id="751945"/>
    <lineage>
        <taxon>Bacteria</taxon>
        <taxon>Thermotogati</taxon>
        <taxon>Deinococcota</taxon>
        <taxon>Deinococci</taxon>
        <taxon>Thermales</taxon>
        <taxon>Thermaceae</taxon>
        <taxon>Thermus</taxon>
    </lineage>
</organism>
<dbReference type="CDD" id="cd00140">
    <property type="entry name" value="beta_clamp"/>
    <property type="match status" value="1"/>
</dbReference>
<dbReference type="STRING" id="751945.Theos_0002"/>
<dbReference type="KEGG" id="tos:Theos_0002"/>
<evidence type="ECO:0000259" key="11">
    <source>
        <dbReference type="Pfam" id="PF02767"/>
    </source>
</evidence>
<dbReference type="EMBL" id="CP003249">
    <property type="protein sequence ID" value="AFV75090.1"/>
    <property type="molecule type" value="Genomic_DNA"/>
</dbReference>
<accession>K7QXG1</accession>
<dbReference type="Gene3D" id="3.70.10.10">
    <property type="match status" value="1"/>
</dbReference>
<keyword evidence="5 9" id="KW-0548">Nucleotidyltransferase</keyword>
<dbReference type="OrthoDB" id="8421503at2"/>
<dbReference type="AlphaFoldDB" id="K7QXG1"/>
<proteinExistence type="inferred from homology"/>
<dbReference type="InterPro" id="IPR022637">
    <property type="entry name" value="DNA_polIII_beta_cen"/>
</dbReference>
<evidence type="ECO:0000256" key="4">
    <source>
        <dbReference type="ARBA" id="ARBA00022679"/>
    </source>
</evidence>
<dbReference type="InterPro" id="IPR001001">
    <property type="entry name" value="DNA_polIII_beta"/>
</dbReference>
<dbReference type="Pfam" id="PF02767">
    <property type="entry name" value="DNA_pol3_beta_2"/>
    <property type="match status" value="1"/>
</dbReference>
<dbReference type="InterPro" id="IPR046938">
    <property type="entry name" value="DNA_clamp_sf"/>
</dbReference>
<dbReference type="GO" id="GO:0006271">
    <property type="term" value="P:DNA strand elongation involved in DNA replication"/>
    <property type="evidence" value="ECO:0007669"/>
    <property type="project" value="TreeGrafter"/>
</dbReference>
<dbReference type="InterPro" id="IPR022634">
    <property type="entry name" value="DNA_polIII_beta_N"/>
</dbReference>
<keyword evidence="3 9" id="KW-0963">Cytoplasm</keyword>
<dbReference type="eggNOG" id="COG0592">
    <property type="taxonomic scope" value="Bacteria"/>
</dbReference>
<dbReference type="PANTHER" id="PTHR30478:SF0">
    <property type="entry name" value="BETA SLIDING CLAMP"/>
    <property type="match status" value="1"/>
</dbReference>
<sequence length="374" mass="40370">MKVFIPRKTLSEGISLLERVIPSRSANPLFTYLGLEVRPQALVLFGTNGEVDLEVRLPADGEGEGRALVPAQPFFQIVRSLPGEGVEASFAQELLLSSGSFQTRLGLAPVEGYPELLFPEPTKGGEGPFPVRTQLPLGEFLKALAHVRYAASNEEYRAIFRGVQLEFGSKGVRAVASDGYRLALYDLAEPQPFERKAVVPARSVDEMVRALRGVQEAGEVHLALGPGMIGVSGGAEGGLSVRMAARLMEGEFPDYERVVPKEFALKVALEADPFREALRRVSVLSDRQNHRVDLLFTEGSKLLLSAEGDYGRSQEELSVAFEGTPLLVAYNARYLLEALGPVEGGVELLISGPTSPSLLQAGGGYRAVVAPLRV</sequence>
<evidence type="ECO:0000259" key="12">
    <source>
        <dbReference type="Pfam" id="PF02768"/>
    </source>
</evidence>
<dbReference type="SMART" id="SM00480">
    <property type="entry name" value="POL3Bc"/>
    <property type="match status" value="1"/>
</dbReference>
<dbReference type="GO" id="GO:0009360">
    <property type="term" value="C:DNA polymerase III complex"/>
    <property type="evidence" value="ECO:0007669"/>
    <property type="project" value="InterPro"/>
</dbReference>
<name>K7QXG1_THEOS</name>
<gene>
    <name evidence="13" type="ORF">Theos_0002</name>
</gene>
<evidence type="ECO:0000256" key="8">
    <source>
        <dbReference type="ARBA" id="ARBA00023125"/>
    </source>
</evidence>
<comment type="function">
    <text evidence="9">Confers DNA tethering and processivity to DNA polymerases and other proteins. Acts as a clamp, forming a ring around DNA (a reaction catalyzed by the clamp-loading complex) which diffuses in an ATP-independent manner freely and bidirectionally along dsDNA. Initially characterized for its ability to contact the catalytic subunit of DNA polymerase III (Pol III), a complex, multichain enzyme responsible for most of the replicative synthesis in bacteria; Pol III exhibits 3'-5' exonuclease proofreading activity. The beta chain is required for initiation of replication as well as for processivity of DNA replication.</text>
</comment>
<evidence type="ECO:0000259" key="10">
    <source>
        <dbReference type="Pfam" id="PF00712"/>
    </source>
</evidence>
<dbReference type="GO" id="GO:0003887">
    <property type="term" value="F:DNA-directed DNA polymerase activity"/>
    <property type="evidence" value="ECO:0007669"/>
    <property type="project" value="UniProtKB-UniRule"/>
</dbReference>
<evidence type="ECO:0000256" key="2">
    <source>
        <dbReference type="ARBA" id="ARBA00010752"/>
    </source>
</evidence>
<evidence type="ECO:0000256" key="6">
    <source>
        <dbReference type="ARBA" id="ARBA00022705"/>
    </source>
</evidence>
<comment type="similarity">
    <text evidence="2 9">Belongs to the beta sliding clamp family.</text>
</comment>
<dbReference type="HOGENOM" id="CLU_038149_4_2_0"/>
<dbReference type="RefSeq" id="WP_016328291.1">
    <property type="nucleotide sequence ID" value="NC_019386.1"/>
</dbReference>
<reference evidence="13 14" key="1">
    <citation type="journal article" date="2013" name="Genome Announc.">
        <title>Whole Genome Sequencing of Thermus oshimai JL-2 and Thermus thermophilus JL-18, Incomplete Denitrifiers from the United States Great Basin.</title>
        <authorList>
            <person name="Murugapiran S.K."/>
            <person name="Huntemann M."/>
            <person name="Wei C.L."/>
            <person name="Han J."/>
            <person name="Detter J.C."/>
            <person name="Han C.S."/>
            <person name="Erkkila T.H."/>
            <person name="Teshima H."/>
            <person name="Chen A."/>
            <person name="Kyrpides N."/>
            <person name="Mavrommatis K."/>
            <person name="Markowitz V."/>
            <person name="Szeto E."/>
            <person name="Ivanova N."/>
            <person name="Pagani I."/>
            <person name="Lam J."/>
            <person name="McDonald A.I."/>
            <person name="Dodsworth J.A."/>
            <person name="Pati A."/>
            <person name="Goodwin L."/>
            <person name="Peters L."/>
            <person name="Pitluck S."/>
            <person name="Woyke T."/>
            <person name="Hedlund B.P."/>
        </authorList>
    </citation>
    <scope>NUCLEOTIDE SEQUENCE</scope>
    <source>
        <strain evidence="13 14">JL-2</strain>
    </source>
</reference>
<protein>
    <recommendedName>
        <fullName evidence="9">Beta sliding clamp</fullName>
    </recommendedName>
</protein>
<evidence type="ECO:0000256" key="3">
    <source>
        <dbReference type="ARBA" id="ARBA00022490"/>
    </source>
</evidence>
<evidence type="ECO:0000256" key="5">
    <source>
        <dbReference type="ARBA" id="ARBA00022695"/>
    </source>
</evidence>
<dbReference type="Proteomes" id="UP000000211">
    <property type="component" value="Chromosome"/>
</dbReference>
<feature type="domain" description="DNA polymerase III beta sliding clamp N-terminal" evidence="10">
    <location>
        <begin position="1"/>
        <end position="116"/>
    </location>
</feature>
<evidence type="ECO:0000313" key="14">
    <source>
        <dbReference type="Proteomes" id="UP000000211"/>
    </source>
</evidence>
<dbReference type="Gene3D" id="3.10.150.10">
    <property type="entry name" value="DNA Polymerase III, subunit A, domain 2"/>
    <property type="match status" value="1"/>
</dbReference>
<keyword evidence="6 9" id="KW-0235">DNA replication</keyword>
<keyword evidence="8" id="KW-0238">DNA-binding</keyword>
<dbReference type="GO" id="GO:0003677">
    <property type="term" value="F:DNA binding"/>
    <property type="evidence" value="ECO:0007669"/>
    <property type="project" value="UniProtKB-UniRule"/>
</dbReference>
<dbReference type="SUPFAM" id="SSF55979">
    <property type="entry name" value="DNA clamp"/>
    <property type="match status" value="3"/>
</dbReference>
<keyword evidence="14" id="KW-1185">Reference proteome</keyword>
<keyword evidence="7 9" id="KW-0239">DNA-directed DNA polymerase</keyword>
<dbReference type="PANTHER" id="PTHR30478">
    <property type="entry name" value="DNA POLYMERASE III SUBUNIT BETA"/>
    <property type="match status" value="1"/>
</dbReference>
<dbReference type="PIRSF" id="PIRSF000804">
    <property type="entry name" value="DNA_pol_III_b"/>
    <property type="match status" value="1"/>
</dbReference>
<comment type="subcellular location">
    <subcellularLocation>
        <location evidence="1 9">Cytoplasm</location>
    </subcellularLocation>
</comment>
<feature type="domain" description="DNA polymerase III beta sliding clamp C-terminal" evidence="12">
    <location>
        <begin position="257"/>
        <end position="360"/>
    </location>
</feature>
<evidence type="ECO:0000256" key="1">
    <source>
        <dbReference type="ARBA" id="ARBA00004496"/>
    </source>
</evidence>
<comment type="subunit">
    <text evidence="9">Forms a ring-shaped head-to-tail homodimer around DNA.</text>
</comment>
<dbReference type="Pfam" id="PF00712">
    <property type="entry name" value="DNA_pol3_beta"/>
    <property type="match status" value="1"/>
</dbReference>
<dbReference type="PATRIC" id="fig|751945.3.peg.2"/>
<evidence type="ECO:0000256" key="7">
    <source>
        <dbReference type="ARBA" id="ARBA00022932"/>
    </source>
</evidence>
<dbReference type="InterPro" id="IPR022635">
    <property type="entry name" value="DNA_polIII_beta_C"/>
</dbReference>
<dbReference type="GO" id="GO:0005737">
    <property type="term" value="C:cytoplasm"/>
    <property type="evidence" value="ECO:0007669"/>
    <property type="project" value="UniProtKB-SubCell"/>
</dbReference>
<dbReference type="GO" id="GO:0008408">
    <property type="term" value="F:3'-5' exonuclease activity"/>
    <property type="evidence" value="ECO:0007669"/>
    <property type="project" value="InterPro"/>
</dbReference>
<feature type="domain" description="DNA polymerase III beta sliding clamp central" evidence="11">
    <location>
        <begin position="135"/>
        <end position="254"/>
    </location>
</feature>
<keyword evidence="4 9" id="KW-0808">Transferase</keyword>
<evidence type="ECO:0000313" key="13">
    <source>
        <dbReference type="EMBL" id="AFV75090.1"/>
    </source>
</evidence>
<dbReference type="NCBIfam" id="TIGR00663">
    <property type="entry name" value="dnan"/>
    <property type="match status" value="1"/>
</dbReference>
<dbReference type="Pfam" id="PF02768">
    <property type="entry name" value="DNA_pol3_beta_3"/>
    <property type="match status" value="1"/>
</dbReference>